<gene>
    <name evidence="2" type="primary">amrA</name>
    <name evidence="2" type="ORF">JAZ07_11050</name>
</gene>
<proteinExistence type="predicted"/>
<dbReference type="InterPro" id="IPR027623">
    <property type="entry name" value="AmmeMemoSam_A"/>
</dbReference>
<dbReference type="Pfam" id="PF01871">
    <property type="entry name" value="AMMECR1"/>
    <property type="match status" value="1"/>
</dbReference>
<dbReference type="InterPro" id="IPR036071">
    <property type="entry name" value="AMMECR1_dom_sf"/>
</dbReference>
<comment type="caution">
    <text evidence="2">The sequence shown here is derived from an EMBL/GenBank/DDBJ whole genome shotgun (WGS) entry which is preliminary data.</text>
</comment>
<organism evidence="2 3">
    <name type="scientific">Candidatus Thiodiazotropha taylori</name>
    <dbReference type="NCBI Taxonomy" id="2792791"/>
    <lineage>
        <taxon>Bacteria</taxon>
        <taxon>Pseudomonadati</taxon>
        <taxon>Pseudomonadota</taxon>
        <taxon>Gammaproteobacteria</taxon>
        <taxon>Chromatiales</taxon>
        <taxon>Sedimenticolaceae</taxon>
        <taxon>Candidatus Thiodiazotropha</taxon>
    </lineage>
</organism>
<protein>
    <submittedName>
        <fullName evidence="2">AmmeMemoRadiSam system protein A</fullName>
    </submittedName>
</protein>
<dbReference type="Gene3D" id="3.30.700.20">
    <property type="entry name" value="Hypothetical protein ph0010, domain 1"/>
    <property type="match status" value="1"/>
</dbReference>
<reference evidence="2" key="1">
    <citation type="journal article" date="2021" name="Proc. Natl. Acad. Sci. U.S.A.">
        <title>Global biogeography of chemosynthetic symbionts reveals both localized and globally distributed symbiont groups. .</title>
        <authorList>
            <person name="Osvatic J.T."/>
            <person name="Wilkins L.G.E."/>
            <person name="Leibrecht L."/>
            <person name="Leray M."/>
            <person name="Zauner S."/>
            <person name="Polzin J."/>
            <person name="Camacho Y."/>
            <person name="Gros O."/>
            <person name="van Gils J.A."/>
            <person name="Eisen J.A."/>
            <person name="Petersen J.M."/>
            <person name="Yuen B."/>
        </authorList>
    </citation>
    <scope>NUCLEOTIDE SEQUENCE</scope>
    <source>
        <strain evidence="2">MAGclacostrist064TRANS</strain>
    </source>
</reference>
<sequence length="191" mass="21274">MSSEFTTLSDQDRARLLDVANRSIDYGLSNHEPLEVDPEDYPEALRAIRASFVTLKLADQLRGCIGHLEAMQPVVSDVAGNAFAAAFRDPRFPPLTPSERDQVAIHLSLLTPSVAIEFDSEADLLAKIRPARDGLILIEGTRRGTFLPSVWESLPDAKDFLDQLKLKAGLPSNYWSDTLEVRRYESESFAE</sequence>
<dbReference type="NCBIfam" id="TIGR00296">
    <property type="entry name" value="TIGR00296 family protein"/>
    <property type="match status" value="1"/>
</dbReference>
<dbReference type="InterPro" id="IPR023473">
    <property type="entry name" value="AMMECR1"/>
</dbReference>
<accession>A0A9E4KBW0</accession>
<feature type="domain" description="AMMECR1" evidence="1">
    <location>
        <begin position="11"/>
        <end position="191"/>
    </location>
</feature>
<dbReference type="Gene3D" id="3.30.1490.150">
    <property type="entry name" value="Hypothetical protein ph0010, domain 2"/>
    <property type="match status" value="1"/>
</dbReference>
<evidence type="ECO:0000259" key="1">
    <source>
        <dbReference type="PROSITE" id="PS51112"/>
    </source>
</evidence>
<dbReference type="NCBIfam" id="TIGR04335">
    <property type="entry name" value="AmmeMemoSam_A"/>
    <property type="match status" value="1"/>
</dbReference>
<dbReference type="PANTHER" id="PTHR13016:SF0">
    <property type="entry name" value="AMME SYNDROME CANDIDATE GENE 1 PROTEIN"/>
    <property type="match status" value="1"/>
</dbReference>
<evidence type="ECO:0000313" key="2">
    <source>
        <dbReference type="EMBL" id="MCG7946870.1"/>
    </source>
</evidence>
<dbReference type="InterPro" id="IPR002733">
    <property type="entry name" value="AMMECR1_domain"/>
</dbReference>
<dbReference type="AlphaFoldDB" id="A0A9E4KBW0"/>
<dbReference type="SUPFAM" id="SSF143447">
    <property type="entry name" value="AMMECR1-like"/>
    <property type="match status" value="1"/>
</dbReference>
<dbReference type="InterPro" id="IPR027485">
    <property type="entry name" value="AMMECR1_N"/>
</dbReference>
<dbReference type="PROSITE" id="PS51112">
    <property type="entry name" value="AMMECR1"/>
    <property type="match status" value="1"/>
</dbReference>
<name>A0A9E4KBW0_9GAMM</name>
<evidence type="ECO:0000313" key="3">
    <source>
        <dbReference type="Proteomes" id="UP000886667"/>
    </source>
</evidence>
<dbReference type="Proteomes" id="UP000886667">
    <property type="component" value="Unassembled WGS sequence"/>
</dbReference>
<dbReference type="EMBL" id="JAEPCM010000370">
    <property type="protein sequence ID" value="MCG7946870.1"/>
    <property type="molecule type" value="Genomic_DNA"/>
</dbReference>
<dbReference type="PANTHER" id="PTHR13016">
    <property type="entry name" value="AMMECR1 HOMOLOG"/>
    <property type="match status" value="1"/>
</dbReference>